<reference evidence="2" key="2">
    <citation type="submission" date="2015-01" db="EMBL/GenBank/DDBJ databases">
        <title>Evolutionary Origins and Diversification of the Mycorrhizal Mutualists.</title>
        <authorList>
            <consortium name="DOE Joint Genome Institute"/>
            <consortium name="Mycorrhizal Genomics Consortium"/>
            <person name="Kohler A."/>
            <person name="Kuo A."/>
            <person name="Nagy L.G."/>
            <person name="Floudas D."/>
            <person name="Copeland A."/>
            <person name="Barry K.W."/>
            <person name="Cichocki N."/>
            <person name="Veneault-Fourrey C."/>
            <person name="LaButti K."/>
            <person name="Lindquist E.A."/>
            <person name="Lipzen A."/>
            <person name="Lundell T."/>
            <person name="Morin E."/>
            <person name="Murat C."/>
            <person name="Riley R."/>
            <person name="Ohm R."/>
            <person name="Sun H."/>
            <person name="Tunlid A."/>
            <person name="Henrissat B."/>
            <person name="Grigoriev I.V."/>
            <person name="Hibbett D.S."/>
            <person name="Martin F."/>
        </authorList>
    </citation>
    <scope>NUCLEOTIDE SEQUENCE [LARGE SCALE GENOMIC DNA]</scope>
    <source>
        <strain evidence="2">UH-Slu-Lm8-n1</strain>
    </source>
</reference>
<dbReference type="EMBL" id="KN835608">
    <property type="protein sequence ID" value="KIK35588.1"/>
    <property type="molecule type" value="Genomic_DNA"/>
</dbReference>
<proteinExistence type="predicted"/>
<protein>
    <submittedName>
        <fullName evidence="1">Uncharacterized protein</fullName>
    </submittedName>
</protein>
<dbReference type="AlphaFoldDB" id="A0A0D0AUN8"/>
<evidence type="ECO:0000313" key="1">
    <source>
        <dbReference type="EMBL" id="KIK35588.1"/>
    </source>
</evidence>
<sequence length="68" mass="7556">MSRSRTGAPACACCSQGLHGMPQGVRLTTSLLTRRYCDGTGFVLEFTFVAHVSFVDRETRFRLLSGWL</sequence>
<evidence type="ECO:0000313" key="2">
    <source>
        <dbReference type="Proteomes" id="UP000054485"/>
    </source>
</evidence>
<reference evidence="1 2" key="1">
    <citation type="submission" date="2014-04" db="EMBL/GenBank/DDBJ databases">
        <authorList>
            <consortium name="DOE Joint Genome Institute"/>
            <person name="Kuo A."/>
            <person name="Ruytinx J."/>
            <person name="Rineau F."/>
            <person name="Colpaert J."/>
            <person name="Kohler A."/>
            <person name="Nagy L.G."/>
            <person name="Floudas D."/>
            <person name="Copeland A."/>
            <person name="Barry K.W."/>
            <person name="Cichocki N."/>
            <person name="Veneault-Fourrey C."/>
            <person name="LaButti K."/>
            <person name="Lindquist E.A."/>
            <person name="Lipzen A."/>
            <person name="Lundell T."/>
            <person name="Morin E."/>
            <person name="Murat C."/>
            <person name="Sun H."/>
            <person name="Tunlid A."/>
            <person name="Henrissat B."/>
            <person name="Grigoriev I.V."/>
            <person name="Hibbett D.S."/>
            <person name="Martin F."/>
            <person name="Nordberg H.P."/>
            <person name="Cantor M.N."/>
            <person name="Hua S.X."/>
        </authorList>
    </citation>
    <scope>NUCLEOTIDE SEQUENCE [LARGE SCALE GENOMIC DNA]</scope>
    <source>
        <strain evidence="1 2">UH-Slu-Lm8-n1</strain>
    </source>
</reference>
<organism evidence="1 2">
    <name type="scientific">Suillus luteus UH-Slu-Lm8-n1</name>
    <dbReference type="NCBI Taxonomy" id="930992"/>
    <lineage>
        <taxon>Eukaryota</taxon>
        <taxon>Fungi</taxon>
        <taxon>Dikarya</taxon>
        <taxon>Basidiomycota</taxon>
        <taxon>Agaricomycotina</taxon>
        <taxon>Agaricomycetes</taxon>
        <taxon>Agaricomycetidae</taxon>
        <taxon>Boletales</taxon>
        <taxon>Suillineae</taxon>
        <taxon>Suillaceae</taxon>
        <taxon>Suillus</taxon>
    </lineage>
</organism>
<gene>
    <name evidence="1" type="ORF">CY34DRAFT_812032</name>
</gene>
<dbReference type="Proteomes" id="UP000054485">
    <property type="component" value="Unassembled WGS sequence"/>
</dbReference>
<dbReference type="HOGENOM" id="CLU_2795660_0_0_1"/>
<keyword evidence="2" id="KW-1185">Reference proteome</keyword>
<name>A0A0D0AUN8_9AGAM</name>
<dbReference type="InParanoid" id="A0A0D0AUN8"/>
<accession>A0A0D0AUN8</accession>